<dbReference type="Pfam" id="PF00403">
    <property type="entry name" value="HMA"/>
    <property type="match status" value="1"/>
</dbReference>
<dbReference type="CDD" id="cd00371">
    <property type="entry name" value="HMA"/>
    <property type="match status" value="1"/>
</dbReference>
<dbReference type="InterPro" id="IPR036163">
    <property type="entry name" value="HMA_dom_sf"/>
</dbReference>
<dbReference type="SUPFAM" id="SSF55008">
    <property type="entry name" value="HMA, heavy metal-associated domain"/>
    <property type="match status" value="1"/>
</dbReference>
<reference evidence="3" key="1">
    <citation type="submission" date="2021-01" db="EMBL/GenBank/DDBJ databases">
        <title>Whole genome shotgun sequence of Actinoplanes rishiriensis NBRC 108556.</title>
        <authorList>
            <person name="Komaki H."/>
            <person name="Tamura T."/>
        </authorList>
    </citation>
    <scope>NUCLEOTIDE SEQUENCE</scope>
    <source>
        <strain evidence="3">NBRC 108556</strain>
    </source>
</reference>
<organism evidence="3 4">
    <name type="scientific">Paractinoplanes rishiriensis</name>
    <dbReference type="NCBI Taxonomy" id="1050105"/>
    <lineage>
        <taxon>Bacteria</taxon>
        <taxon>Bacillati</taxon>
        <taxon>Actinomycetota</taxon>
        <taxon>Actinomycetes</taxon>
        <taxon>Micromonosporales</taxon>
        <taxon>Micromonosporaceae</taxon>
        <taxon>Paractinoplanes</taxon>
    </lineage>
</organism>
<dbReference type="GO" id="GO:0005507">
    <property type="term" value="F:copper ion binding"/>
    <property type="evidence" value="ECO:0007669"/>
    <property type="project" value="InterPro"/>
</dbReference>
<dbReference type="Gene3D" id="3.30.70.100">
    <property type="match status" value="1"/>
</dbReference>
<protein>
    <submittedName>
        <fullName evidence="3">Heavy metal transport/detoxification protein</fullName>
    </submittedName>
</protein>
<comment type="caution">
    <text evidence="3">The sequence shown here is derived from an EMBL/GenBank/DDBJ whole genome shotgun (WGS) entry which is preliminary data.</text>
</comment>
<keyword evidence="1" id="KW-0479">Metal-binding</keyword>
<dbReference type="AlphaFoldDB" id="A0A919JZ48"/>
<dbReference type="EMBL" id="BOMV01000040">
    <property type="protein sequence ID" value="GIE96197.1"/>
    <property type="molecule type" value="Genomic_DNA"/>
</dbReference>
<dbReference type="PRINTS" id="PR00944">
    <property type="entry name" value="CUEXPORT"/>
</dbReference>
<dbReference type="RefSeq" id="WP_203782468.1">
    <property type="nucleotide sequence ID" value="NZ_BOMV01000040.1"/>
</dbReference>
<dbReference type="PROSITE" id="PS50846">
    <property type="entry name" value="HMA_2"/>
    <property type="match status" value="1"/>
</dbReference>
<accession>A0A919JZ48</accession>
<dbReference type="InterPro" id="IPR000428">
    <property type="entry name" value="Cu-bd"/>
</dbReference>
<gene>
    <name evidence="3" type="ORF">Ari01nite_36620</name>
</gene>
<evidence type="ECO:0000259" key="2">
    <source>
        <dbReference type="PROSITE" id="PS50846"/>
    </source>
</evidence>
<feature type="domain" description="HMA" evidence="2">
    <location>
        <begin position="3"/>
        <end position="68"/>
    </location>
</feature>
<dbReference type="GO" id="GO:0006825">
    <property type="term" value="P:copper ion transport"/>
    <property type="evidence" value="ECO:0007669"/>
    <property type="project" value="InterPro"/>
</dbReference>
<name>A0A919JZ48_9ACTN</name>
<dbReference type="InterPro" id="IPR006121">
    <property type="entry name" value="HMA_dom"/>
</dbReference>
<dbReference type="InterPro" id="IPR017969">
    <property type="entry name" value="Heavy-metal-associated_CS"/>
</dbReference>
<evidence type="ECO:0000313" key="3">
    <source>
        <dbReference type="EMBL" id="GIE96197.1"/>
    </source>
</evidence>
<dbReference type="FunFam" id="3.30.70.100:FF:000001">
    <property type="entry name" value="ATPase copper transporting beta"/>
    <property type="match status" value="1"/>
</dbReference>
<evidence type="ECO:0000256" key="1">
    <source>
        <dbReference type="ARBA" id="ARBA00022723"/>
    </source>
</evidence>
<dbReference type="Proteomes" id="UP000636960">
    <property type="component" value="Unassembled WGS sequence"/>
</dbReference>
<sequence length="70" mass="6914">MAVTNTYTVTGMTCSHCVQAVTGELSALPGVAAVQVDLASGAVTVTSEAPLAADDVRAAVDEAGYELATA</sequence>
<keyword evidence="4" id="KW-1185">Reference proteome</keyword>
<dbReference type="PROSITE" id="PS01047">
    <property type="entry name" value="HMA_1"/>
    <property type="match status" value="1"/>
</dbReference>
<proteinExistence type="predicted"/>
<evidence type="ECO:0000313" key="4">
    <source>
        <dbReference type="Proteomes" id="UP000636960"/>
    </source>
</evidence>